<name>A0A2Z6ZQC3_9LAMI</name>
<reference evidence="1 2" key="1">
    <citation type="journal article" date="2015" name="Proc. Natl. Acad. Sci. U.S.A.">
        <title>The resurrection genome of Boea hygrometrica: A blueprint for survival of dehydration.</title>
        <authorList>
            <person name="Xiao L."/>
            <person name="Yang G."/>
            <person name="Zhang L."/>
            <person name="Yang X."/>
            <person name="Zhao S."/>
            <person name="Ji Z."/>
            <person name="Zhou Q."/>
            <person name="Hu M."/>
            <person name="Wang Y."/>
            <person name="Chen M."/>
            <person name="Xu Y."/>
            <person name="Jin H."/>
            <person name="Xiao X."/>
            <person name="Hu G."/>
            <person name="Bao F."/>
            <person name="Hu Y."/>
            <person name="Wan P."/>
            <person name="Li L."/>
            <person name="Deng X."/>
            <person name="Kuang T."/>
            <person name="Xiang C."/>
            <person name="Zhu J.K."/>
            <person name="Oliver M.J."/>
            <person name="He Y."/>
        </authorList>
    </citation>
    <scope>NUCLEOTIDE SEQUENCE [LARGE SCALE GENOMIC DNA]</scope>
    <source>
        <strain evidence="2">cv. XS01</strain>
    </source>
</reference>
<dbReference type="Proteomes" id="UP000250235">
    <property type="component" value="Unassembled WGS sequence"/>
</dbReference>
<evidence type="ECO:0000313" key="1">
    <source>
        <dbReference type="EMBL" id="KZT75232.1"/>
    </source>
</evidence>
<accession>A0A2Z6ZQC3</accession>
<dbReference type="EMBL" id="KV327507">
    <property type="protein sequence ID" value="KZT75232.1"/>
    <property type="molecule type" value="Genomic_DNA"/>
</dbReference>
<protein>
    <submittedName>
        <fullName evidence="1">Uncharacterized protein</fullName>
    </submittedName>
</protein>
<keyword evidence="2" id="KW-1185">Reference proteome</keyword>
<proteinExistence type="predicted"/>
<evidence type="ECO:0000313" key="2">
    <source>
        <dbReference type="Proteomes" id="UP000250235"/>
    </source>
</evidence>
<sequence>MLRRSLRRPTLDVAAVEARWAARLSLAGRRDDLAAAHHGLLQRLAFVRYVSHVDAR</sequence>
<organism evidence="1 2">
    <name type="scientific">Dorcoceras hygrometricum</name>
    <dbReference type="NCBI Taxonomy" id="472368"/>
    <lineage>
        <taxon>Eukaryota</taxon>
        <taxon>Viridiplantae</taxon>
        <taxon>Streptophyta</taxon>
        <taxon>Embryophyta</taxon>
        <taxon>Tracheophyta</taxon>
        <taxon>Spermatophyta</taxon>
        <taxon>Magnoliopsida</taxon>
        <taxon>eudicotyledons</taxon>
        <taxon>Gunneridae</taxon>
        <taxon>Pentapetalae</taxon>
        <taxon>asterids</taxon>
        <taxon>lamiids</taxon>
        <taxon>Lamiales</taxon>
        <taxon>Gesneriaceae</taxon>
        <taxon>Didymocarpoideae</taxon>
        <taxon>Trichosporeae</taxon>
        <taxon>Loxocarpinae</taxon>
        <taxon>Dorcoceras</taxon>
    </lineage>
</organism>
<gene>
    <name evidence="1" type="ORF">F511_47743</name>
</gene>
<dbReference type="AlphaFoldDB" id="A0A2Z6ZQC3"/>